<feature type="compositionally biased region" description="Acidic residues" evidence="4">
    <location>
        <begin position="90"/>
        <end position="105"/>
    </location>
</feature>
<dbReference type="Pfam" id="PF00736">
    <property type="entry name" value="EF1_GNE"/>
    <property type="match status" value="1"/>
</dbReference>
<dbReference type="GO" id="GO:0005853">
    <property type="term" value="C:eukaryotic translation elongation factor 1 complex"/>
    <property type="evidence" value="ECO:0007669"/>
    <property type="project" value="InterPro"/>
</dbReference>
<dbReference type="InterPro" id="IPR014038">
    <property type="entry name" value="EF1B_bsu/dsu_GNE"/>
</dbReference>
<dbReference type="Gene3D" id="3.30.70.60">
    <property type="match status" value="1"/>
</dbReference>
<evidence type="ECO:0000256" key="4">
    <source>
        <dbReference type="SAM" id="MobiDB-lite"/>
    </source>
</evidence>
<comment type="similarity">
    <text evidence="1">Belongs to the EF-1-beta/EF-1-delta family.</text>
</comment>
<evidence type="ECO:0000256" key="2">
    <source>
        <dbReference type="ARBA" id="ARBA00022768"/>
    </source>
</evidence>
<sequence>MAKFSDLKSSTGLKELNHHLELRSYIDGFVPSELDIATLDQLKGAPGSEFPNVLRWYNHIKSFSAEEKKHAFGKASTSAAAGDAAKPSADEDFDLFADDDEEDDAEKERVKQERLKAYEEKKSKKPALIAKSSIILDIKPWDDECDLKEIEKQVRAIQCDGLLWSKE</sequence>
<dbReference type="Proteomes" id="UP000887565">
    <property type="component" value="Unplaced"/>
</dbReference>
<evidence type="ECO:0000313" key="6">
    <source>
        <dbReference type="Proteomes" id="UP000887565"/>
    </source>
</evidence>
<dbReference type="SUPFAM" id="SSF54984">
    <property type="entry name" value="eEF-1beta-like"/>
    <property type="match status" value="1"/>
</dbReference>
<dbReference type="GO" id="GO:0005829">
    <property type="term" value="C:cytosol"/>
    <property type="evidence" value="ECO:0007669"/>
    <property type="project" value="TreeGrafter"/>
</dbReference>
<dbReference type="InterPro" id="IPR036282">
    <property type="entry name" value="Glutathione-S-Trfase_C_sf"/>
</dbReference>
<feature type="region of interest" description="Disordered" evidence="4">
    <location>
        <begin position="74"/>
        <end position="110"/>
    </location>
</feature>
<evidence type="ECO:0000256" key="3">
    <source>
        <dbReference type="ARBA" id="ARBA00022917"/>
    </source>
</evidence>
<proteinExistence type="inferred from homology"/>
<reference evidence="7" key="1">
    <citation type="submission" date="2022-11" db="UniProtKB">
        <authorList>
            <consortium name="WormBaseParasite"/>
        </authorList>
    </citation>
    <scope>IDENTIFICATION</scope>
</reference>
<dbReference type="WBParaSite" id="nRc.2.0.1.t33521-RA">
    <property type="protein sequence ID" value="nRc.2.0.1.t33521-RA"/>
    <property type="gene ID" value="nRc.2.0.1.g33521"/>
</dbReference>
<dbReference type="InterPro" id="IPR036219">
    <property type="entry name" value="eEF-1beta-like_sf"/>
</dbReference>
<feature type="compositionally biased region" description="Low complexity" evidence="4">
    <location>
        <begin position="74"/>
        <end position="87"/>
    </location>
</feature>
<dbReference type="InterPro" id="IPR018940">
    <property type="entry name" value="EF-1_beta_acid_region_euk"/>
</dbReference>
<keyword evidence="3" id="KW-0648">Protein biosynthesis</keyword>
<feature type="domain" description="Elongation factor 1 beta central acidic region eukaryote" evidence="5">
    <location>
        <begin position="95"/>
        <end position="122"/>
    </location>
</feature>
<dbReference type="GO" id="GO:0003746">
    <property type="term" value="F:translation elongation factor activity"/>
    <property type="evidence" value="ECO:0007669"/>
    <property type="project" value="UniProtKB-KW"/>
</dbReference>
<dbReference type="InterPro" id="IPR049720">
    <property type="entry name" value="EF1B_bsu/dsu"/>
</dbReference>
<dbReference type="InterPro" id="IPR014717">
    <property type="entry name" value="Transl_elong_EF1B/ribsomal_bS6"/>
</dbReference>
<dbReference type="GO" id="GO:0005085">
    <property type="term" value="F:guanyl-nucleotide exchange factor activity"/>
    <property type="evidence" value="ECO:0007669"/>
    <property type="project" value="TreeGrafter"/>
</dbReference>
<keyword evidence="2" id="KW-0251">Elongation factor</keyword>
<name>A0A915K490_ROMCU</name>
<dbReference type="SMART" id="SM01182">
    <property type="entry name" value="EF-1_beta_acid"/>
    <property type="match status" value="1"/>
</dbReference>
<keyword evidence="6" id="KW-1185">Reference proteome</keyword>
<dbReference type="PANTHER" id="PTHR11595:SF21">
    <property type="entry name" value="ELONGATION FACTOR 1-BETA"/>
    <property type="match status" value="1"/>
</dbReference>
<evidence type="ECO:0000259" key="5">
    <source>
        <dbReference type="SMART" id="SM01182"/>
    </source>
</evidence>
<evidence type="ECO:0000256" key="1">
    <source>
        <dbReference type="ARBA" id="ARBA00007411"/>
    </source>
</evidence>
<dbReference type="PANTHER" id="PTHR11595">
    <property type="entry name" value="EF-HAND AND COILED-COIL DOMAIN-CONTAINING FAMILY MEMBER"/>
    <property type="match status" value="1"/>
</dbReference>
<accession>A0A915K490</accession>
<evidence type="ECO:0000313" key="7">
    <source>
        <dbReference type="WBParaSite" id="nRc.2.0.1.t33521-RA"/>
    </source>
</evidence>
<dbReference type="Pfam" id="PF10587">
    <property type="entry name" value="EF-1_beta_acid"/>
    <property type="match status" value="1"/>
</dbReference>
<dbReference type="SUPFAM" id="SSF47616">
    <property type="entry name" value="GST C-terminal domain-like"/>
    <property type="match status" value="1"/>
</dbReference>
<organism evidence="6 7">
    <name type="scientific">Romanomermis culicivorax</name>
    <name type="common">Nematode worm</name>
    <dbReference type="NCBI Taxonomy" id="13658"/>
    <lineage>
        <taxon>Eukaryota</taxon>
        <taxon>Metazoa</taxon>
        <taxon>Ecdysozoa</taxon>
        <taxon>Nematoda</taxon>
        <taxon>Enoplea</taxon>
        <taxon>Dorylaimia</taxon>
        <taxon>Mermithida</taxon>
        <taxon>Mermithoidea</taxon>
        <taxon>Mermithidae</taxon>
        <taxon>Romanomermis</taxon>
    </lineage>
</organism>
<dbReference type="Gene3D" id="1.20.1050.130">
    <property type="match status" value="1"/>
</dbReference>
<dbReference type="OMA" id="NVARWFA"/>
<dbReference type="AlphaFoldDB" id="A0A915K490"/>
<protein>
    <submittedName>
        <fullName evidence="7">Elongation factor 1 beta central acidic region eukaryote domain-containing protein</fullName>
    </submittedName>
</protein>